<keyword evidence="3" id="KW-1185">Reference proteome</keyword>
<dbReference type="Proteomes" id="UP000289340">
    <property type="component" value="Chromosome 2"/>
</dbReference>
<evidence type="ECO:0000313" key="3">
    <source>
        <dbReference type="Proteomes" id="UP000289340"/>
    </source>
</evidence>
<dbReference type="EMBL" id="QZWG01000002">
    <property type="protein sequence ID" value="RZC25798.1"/>
    <property type="molecule type" value="Genomic_DNA"/>
</dbReference>
<protein>
    <submittedName>
        <fullName evidence="1">Uncharacterized protein</fullName>
    </submittedName>
</protein>
<dbReference type="AlphaFoldDB" id="A0A0B2P4J4"/>
<name>A0A0B2P4J4_GLYSO</name>
<organism evidence="1">
    <name type="scientific">Glycine soja</name>
    <name type="common">Wild soybean</name>
    <dbReference type="NCBI Taxonomy" id="3848"/>
    <lineage>
        <taxon>Eukaryota</taxon>
        <taxon>Viridiplantae</taxon>
        <taxon>Streptophyta</taxon>
        <taxon>Embryophyta</taxon>
        <taxon>Tracheophyta</taxon>
        <taxon>Spermatophyta</taxon>
        <taxon>Magnoliopsida</taxon>
        <taxon>eudicotyledons</taxon>
        <taxon>Gunneridae</taxon>
        <taxon>Pentapetalae</taxon>
        <taxon>rosids</taxon>
        <taxon>fabids</taxon>
        <taxon>Fabales</taxon>
        <taxon>Fabaceae</taxon>
        <taxon>Papilionoideae</taxon>
        <taxon>50 kb inversion clade</taxon>
        <taxon>NPAAA clade</taxon>
        <taxon>indigoferoid/millettioid clade</taxon>
        <taxon>Phaseoleae</taxon>
        <taxon>Glycine</taxon>
        <taxon>Glycine subgen. Soja</taxon>
    </lineage>
</organism>
<sequence>MGNLPRHSRFKGLFRDSIELGQANGFRSLISESNSKLVIHLINDEIVLIDACLDLLTCDKSLECVFHTCLQREATS</sequence>
<dbReference type="EMBL" id="KN670234">
    <property type="protein sequence ID" value="KHN02582.1"/>
    <property type="molecule type" value="Genomic_DNA"/>
</dbReference>
<evidence type="ECO:0000313" key="1">
    <source>
        <dbReference type="EMBL" id="KHN02582.1"/>
    </source>
</evidence>
<reference evidence="2 3" key="2">
    <citation type="submission" date="2018-09" db="EMBL/GenBank/DDBJ databases">
        <title>A high-quality reference genome of wild soybean provides a powerful tool to mine soybean genomes.</title>
        <authorList>
            <person name="Xie M."/>
            <person name="Chung C.Y.L."/>
            <person name="Li M.-W."/>
            <person name="Wong F.-L."/>
            <person name="Chan T.-F."/>
            <person name="Lam H.-M."/>
        </authorList>
    </citation>
    <scope>NUCLEOTIDE SEQUENCE [LARGE SCALE GENOMIC DNA]</scope>
    <source>
        <strain evidence="3">cv. W05</strain>
        <tissue evidence="2">Hypocotyl of etiolated seedlings</tissue>
    </source>
</reference>
<reference evidence="1" key="1">
    <citation type="submission" date="2014-07" db="EMBL/GenBank/DDBJ databases">
        <title>Identification of a novel salt tolerance gene in wild soybean by whole-genome sequencing.</title>
        <authorList>
            <person name="Lam H.-M."/>
            <person name="Qi X."/>
            <person name="Li M.-W."/>
            <person name="Liu X."/>
            <person name="Xie M."/>
            <person name="Ni M."/>
            <person name="Xu X."/>
        </authorList>
    </citation>
    <scope>NUCLEOTIDE SEQUENCE [LARGE SCALE GENOMIC DNA]</scope>
    <source>
        <tissue evidence="1">Root</tissue>
    </source>
</reference>
<proteinExistence type="predicted"/>
<dbReference type="Proteomes" id="UP000053555">
    <property type="component" value="Unassembled WGS sequence"/>
</dbReference>
<gene>
    <name evidence="2" type="ORF">D0Y65_004484</name>
    <name evidence="1" type="ORF">glysoja_043878</name>
</gene>
<accession>A0A0B2P4J4</accession>
<evidence type="ECO:0000313" key="2">
    <source>
        <dbReference type="EMBL" id="RZC25798.1"/>
    </source>
</evidence>